<name>D3PYM3_STANL</name>
<proteinExistence type="predicted"/>
<dbReference type="Pfam" id="PF01814">
    <property type="entry name" value="Hemerythrin"/>
    <property type="match status" value="1"/>
</dbReference>
<keyword evidence="3" id="KW-1185">Reference proteome</keyword>
<evidence type="ECO:0000313" key="2">
    <source>
        <dbReference type="EMBL" id="ADD43456.1"/>
    </source>
</evidence>
<dbReference type="eggNOG" id="COG5592">
    <property type="taxonomic scope" value="Bacteria"/>
</dbReference>
<sequence>MVTTAETNLVNIVVSDHRLLNRVFTELQDENLTGEWRRALTDALVAELVGHLLAEEHYLYPLVRSYVNNGRELADRELAEHAELKRLMKELEEFDGADPRFIALLAELTRRCRRHMADEEDVTLPLVGAACSPLTLQKRGAKMLRNKKFAPTRPHPDAPDRPPANLIVDPGAAFVDRLRDRIDPTEV</sequence>
<accession>D3PYM3</accession>
<evidence type="ECO:0000259" key="1">
    <source>
        <dbReference type="Pfam" id="PF01814"/>
    </source>
</evidence>
<gene>
    <name evidence="2" type="ordered locus">Snas_3800</name>
</gene>
<dbReference type="PANTHER" id="PTHR35585">
    <property type="entry name" value="HHE DOMAIN PROTEIN (AFU_ORTHOLOGUE AFUA_4G00730)"/>
    <property type="match status" value="1"/>
</dbReference>
<organism evidence="2 3">
    <name type="scientific">Stackebrandtia nassauensis (strain DSM 44728 / CIP 108903 / NRRL B-16338 / NBRC 102104 / LLR-40K-21)</name>
    <dbReference type="NCBI Taxonomy" id="446470"/>
    <lineage>
        <taxon>Bacteria</taxon>
        <taxon>Bacillati</taxon>
        <taxon>Actinomycetota</taxon>
        <taxon>Actinomycetes</taxon>
        <taxon>Glycomycetales</taxon>
        <taxon>Glycomycetaceae</taxon>
        <taxon>Stackebrandtia</taxon>
    </lineage>
</organism>
<dbReference type="OrthoDB" id="9793637at2"/>
<reference evidence="2 3" key="1">
    <citation type="journal article" date="2009" name="Stand. Genomic Sci.">
        <title>Complete genome sequence of Stackebrandtia nassauensis type strain (LLR-40K-21).</title>
        <authorList>
            <person name="Munk C."/>
            <person name="Lapidus A."/>
            <person name="Copeland A."/>
            <person name="Jando M."/>
            <person name="Mayilraj S."/>
            <person name="Glavina Del Rio T."/>
            <person name="Nolan M."/>
            <person name="Chen F."/>
            <person name="Lucas S."/>
            <person name="Tice H."/>
            <person name="Cheng J.F."/>
            <person name="Han C."/>
            <person name="Detter J.C."/>
            <person name="Bruce D."/>
            <person name="Goodwin L."/>
            <person name="Chain P."/>
            <person name="Pitluck S."/>
            <person name="Goker M."/>
            <person name="Ovchinikova G."/>
            <person name="Pati A."/>
            <person name="Ivanova N."/>
            <person name="Mavromatis K."/>
            <person name="Chen A."/>
            <person name="Palaniappan K."/>
            <person name="Land M."/>
            <person name="Hauser L."/>
            <person name="Chang Y.J."/>
            <person name="Jeffries C.D."/>
            <person name="Bristow J."/>
            <person name="Eisen J.A."/>
            <person name="Markowitz V."/>
            <person name="Hugenholtz P."/>
            <person name="Kyrpides N.C."/>
            <person name="Klenk H.P."/>
        </authorList>
    </citation>
    <scope>NUCLEOTIDE SEQUENCE [LARGE SCALE GENOMIC DNA]</scope>
    <source>
        <strain evidence="3">DSM 44728 / CIP 108903 / NRRL B-16338 / NBRC 102104 / LLR-40K-21</strain>
    </source>
</reference>
<dbReference type="EMBL" id="CP001778">
    <property type="protein sequence ID" value="ADD43456.1"/>
    <property type="molecule type" value="Genomic_DNA"/>
</dbReference>
<dbReference type="RefSeq" id="WP_013019027.1">
    <property type="nucleotide sequence ID" value="NC_013947.1"/>
</dbReference>
<dbReference type="KEGG" id="sna:Snas_3800"/>
<dbReference type="HOGENOM" id="CLU_079417_2_2_11"/>
<dbReference type="PANTHER" id="PTHR35585:SF1">
    <property type="entry name" value="HHE DOMAIN PROTEIN (AFU_ORTHOLOGUE AFUA_4G00730)"/>
    <property type="match status" value="1"/>
</dbReference>
<dbReference type="InterPro" id="IPR012312">
    <property type="entry name" value="Hemerythrin-like"/>
</dbReference>
<evidence type="ECO:0000313" key="3">
    <source>
        <dbReference type="Proteomes" id="UP000000844"/>
    </source>
</evidence>
<dbReference type="STRING" id="446470.Snas_3800"/>
<dbReference type="Proteomes" id="UP000000844">
    <property type="component" value="Chromosome"/>
</dbReference>
<protein>
    <submittedName>
        <fullName evidence="2">Hemerythrin HHE cation binding domain protein</fullName>
    </submittedName>
</protein>
<feature type="domain" description="Hemerythrin-like" evidence="1">
    <location>
        <begin position="9"/>
        <end position="126"/>
    </location>
</feature>
<dbReference type="AlphaFoldDB" id="D3PYM3"/>
<dbReference type="Gene3D" id="1.20.120.520">
    <property type="entry name" value="nmb1532 protein domain like"/>
    <property type="match status" value="1"/>
</dbReference>